<keyword evidence="2" id="KW-1185">Reference proteome</keyword>
<gene>
    <name evidence="1" type="ORF">BSO21_27630</name>
</gene>
<dbReference type="EMBL" id="MPVP01000301">
    <property type="protein sequence ID" value="OMD14801.1"/>
    <property type="molecule type" value="Genomic_DNA"/>
</dbReference>
<reference evidence="1 2" key="1">
    <citation type="submission" date="2016-11" db="EMBL/GenBank/DDBJ databases">
        <title>Paenibacillus species isolates.</title>
        <authorList>
            <person name="Beno S.M."/>
        </authorList>
    </citation>
    <scope>NUCLEOTIDE SEQUENCE [LARGE SCALE GENOMIC DNA]</scope>
    <source>
        <strain evidence="1 2">FSL H7-0433</strain>
    </source>
</reference>
<comment type="caution">
    <text evidence="1">The sequence shown here is derived from an EMBL/GenBank/DDBJ whole genome shotgun (WGS) entry which is preliminary data.</text>
</comment>
<sequence length="86" mass="10162">MNKDLTLFDKYTLKENNVTKSFIDLLRFSDITLTKQLVREYFEINYDDLVESKRAYDIQIGDRLTQSIGLGYVIGITSKNNNNRYR</sequence>
<accession>A0ABX3GFQ1</accession>
<dbReference type="Proteomes" id="UP000187158">
    <property type="component" value="Unassembled WGS sequence"/>
</dbReference>
<name>A0ABX3GFQ1_9BACL</name>
<evidence type="ECO:0000313" key="1">
    <source>
        <dbReference type="EMBL" id="OMD14801.1"/>
    </source>
</evidence>
<organism evidence="1 2">
    <name type="scientific">Paenibacillus odorifer</name>
    <dbReference type="NCBI Taxonomy" id="189426"/>
    <lineage>
        <taxon>Bacteria</taxon>
        <taxon>Bacillati</taxon>
        <taxon>Bacillota</taxon>
        <taxon>Bacilli</taxon>
        <taxon>Bacillales</taxon>
        <taxon>Paenibacillaceae</taxon>
        <taxon>Paenibacillus</taxon>
    </lineage>
</organism>
<dbReference type="RefSeq" id="WP_144024782.1">
    <property type="nucleotide sequence ID" value="NZ_MPVP01000301.1"/>
</dbReference>
<protein>
    <submittedName>
        <fullName evidence="1">Uncharacterized protein</fullName>
    </submittedName>
</protein>
<proteinExistence type="predicted"/>
<evidence type="ECO:0000313" key="2">
    <source>
        <dbReference type="Proteomes" id="UP000187158"/>
    </source>
</evidence>
<feature type="non-terminal residue" evidence="1">
    <location>
        <position position="86"/>
    </location>
</feature>